<accession>R7RTI7</accession>
<keyword evidence="6" id="KW-0804">Transcription</keyword>
<dbReference type="EMBL" id="CAVN010000097">
    <property type="protein sequence ID" value="CDF58540.1"/>
    <property type="molecule type" value="Genomic_DNA"/>
</dbReference>
<dbReference type="PROSITE" id="PS50110">
    <property type="entry name" value="RESPONSE_REGULATORY"/>
    <property type="match status" value="1"/>
</dbReference>
<evidence type="ECO:0000256" key="1">
    <source>
        <dbReference type="ARBA" id="ARBA00018672"/>
    </source>
</evidence>
<dbReference type="GO" id="GO:0005829">
    <property type="term" value="C:cytosol"/>
    <property type="evidence" value="ECO:0007669"/>
    <property type="project" value="TreeGrafter"/>
</dbReference>
<dbReference type="InterPro" id="IPR001867">
    <property type="entry name" value="OmpR/PhoB-type_DNA-bd"/>
</dbReference>
<dbReference type="Pfam" id="PF00486">
    <property type="entry name" value="Trans_reg_C"/>
    <property type="match status" value="1"/>
</dbReference>
<dbReference type="InterPro" id="IPR011006">
    <property type="entry name" value="CheY-like_superfamily"/>
</dbReference>
<dbReference type="Gene3D" id="3.40.50.2300">
    <property type="match status" value="1"/>
</dbReference>
<dbReference type="PROSITE" id="PS51755">
    <property type="entry name" value="OMPR_PHOB"/>
    <property type="match status" value="1"/>
</dbReference>
<evidence type="ECO:0000256" key="9">
    <source>
        <dbReference type="PROSITE-ProRule" id="PRU01091"/>
    </source>
</evidence>
<dbReference type="SMART" id="SM00862">
    <property type="entry name" value="Trans_reg_C"/>
    <property type="match status" value="1"/>
</dbReference>
<feature type="domain" description="Response regulatory" evidence="10">
    <location>
        <begin position="4"/>
        <end position="117"/>
    </location>
</feature>
<evidence type="ECO:0000256" key="3">
    <source>
        <dbReference type="ARBA" id="ARBA00023012"/>
    </source>
</evidence>
<dbReference type="GO" id="GO:0006355">
    <property type="term" value="P:regulation of DNA-templated transcription"/>
    <property type="evidence" value="ECO:0007669"/>
    <property type="project" value="InterPro"/>
</dbReference>
<dbReference type="eggNOG" id="COG0745">
    <property type="taxonomic scope" value="Bacteria"/>
</dbReference>
<dbReference type="SUPFAM" id="SSF52172">
    <property type="entry name" value="CheY-like"/>
    <property type="match status" value="1"/>
</dbReference>
<evidence type="ECO:0000313" key="12">
    <source>
        <dbReference type="EMBL" id="CDF58540.1"/>
    </source>
</evidence>
<dbReference type="FunFam" id="3.40.50.2300:FF:000001">
    <property type="entry name" value="DNA-binding response regulator PhoB"/>
    <property type="match status" value="1"/>
</dbReference>
<dbReference type="PANTHER" id="PTHR48111:SF2">
    <property type="entry name" value="RESPONSE REGULATOR SAER"/>
    <property type="match status" value="1"/>
</dbReference>
<dbReference type="Gene3D" id="1.10.10.10">
    <property type="entry name" value="Winged helix-like DNA-binding domain superfamily/Winged helix DNA-binding domain"/>
    <property type="match status" value="1"/>
</dbReference>
<name>R7RTI7_9CLOT</name>
<comment type="function">
    <text evidence="7">May play the central regulatory role in sporulation. It may be an element of the effector pathway responsible for the activation of sporulation genes in response to nutritional stress. Spo0A may act in concert with spo0H (a sigma factor) to control the expression of some genes that are critical to the sporulation process.</text>
</comment>
<keyword evidence="4" id="KW-0805">Transcription regulation</keyword>
<proteinExistence type="predicted"/>
<gene>
    <name evidence="12" type="ORF">TCEL_00586</name>
</gene>
<dbReference type="HOGENOM" id="CLU_000445_30_4_9"/>
<feature type="DNA-binding region" description="OmpR/PhoB-type" evidence="9">
    <location>
        <begin position="129"/>
        <end position="226"/>
    </location>
</feature>
<dbReference type="GO" id="GO:0000976">
    <property type="term" value="F:transcription cis-regulatory region binding"/>
    <property type="evidence" value="ECO:0007669"/>
    <property type="project" value="TreeGrafter"/>
</dbReference>
<dbReference type="Proteomes" id="UP000014923">
    <property type="component" value="Unassembled WGS sequence"/>
</dbReference>
<sequence>MSETILIVDDEKEIRDIIEIYLKNEGYKVIHANDGIEALNILKETTVDLVITDIMMKGLDGISLCNEIRKNYYMPIIILSAKDEEKDKLLGLSSGAEDYITKPFSIMELVARVKSQLRRYKRYNNKNDDRVIEIGDLKINCDTRQVFVKDREVTLTSKEFGILELLARNRGIVMSIPKIYETVWGEEFFKADNTVMVHITNLRQKIEEDPKRPVYIKTVWGVGYKI</sequence>
<dbReference type="SMART" id="SM00448">
    <property type="entry name" value="REC"/>
    <property type="match status" value="1"/>
</dbReference>
<dbReference type="GO" id="GO:0032993">
    <property type="term" value="C:protein-DNA complex"/>
    <property type="evidence" value="ECO:0007669"/>
    <property type="project" value="TreeGrafter"/>
</dbReference>
<evidence type="ECO:0000256" key="7">
    <source>
        <dbReference type="ARBA" id="ARBA00024867"/>
    </source>
</evidence>
<protein>
    <recommendedName>
        <fullName evidence="1">Stage 0 sporulation protein A homolog</fullName>
    </recommendedName>
</protein>
<dbReference type="InterPro" id="IPR036388">
    <property type="entry name" value="WH-like_DNA-bd_sf"/>
</dbReference>
<dbReference type="OrthoDB" id="9790442at2"/>
<evidence type="ECO:0000256" key="2">
    <source>
        <dbReference type="ARBA" id="ARBA00022553"/>
    </source>
</evidence>
<evidence type="ECO:0000313" key="13">
    <source>
        <dbReference type="Proteomes" id="UP000014923"/>
    </source>
</evidence>
<keyword evidence="5 9" id="KW-0238">DNA-binding</keyword>
<dbReference type="InterPro" id="IPR039420">
    <property type="entry name" value="WalR-like"/>
</dbReference>
<dbReference type="FunFam" id="1.10.10.10:FF:000018">
    <property type="entry name" value="DNA-binding response regulator ResD"/>
    <property type="match status" value="1"/>
</dbReference>
<keyword evidence="13" id="KW-1185">Reference proteome</keyword>
<dbReference type="CDD" id="cd00383">
    <property type="entry name" value="trans_reg_C"/>
    <property type="match status" value="1"/>
</dbReference>
<feature type="domain" description="OmpR/PhoB-type" evidence="11">
    <location>
        <begin position="129"/>
        <end position="226"/>
    </location>
</feature>
<evidence type="ECO:0000259" key="10">
    <source>
        <dbReference type="PROSITE" id="PS50110"/>
    </source>
</evidence>
<dbReference type="CDD" id="cd17574">
    <property type="entry name" value="REC_OmpR"/>
    <property type="match status" value="1"/>
</dbReference>
<keyword evidence="3" id="KW-0902">Two-component regulatory system</keyword>
<keyword evidence="2 8" id="KW-0597">Phosphoprotein</keyword>
<dbReference type="Pfam" id="PF00072">
    <property type="entry name" value="Response_reg"/>
    <property type="match status" value="1"/>
</dbReference>
<evidence type="ECO:0000259" key="11">
    <source>
        <dbReference type="PROSITE" id="PS51755"/>
    </source>
</evidence>
<dbReference type="AlphaFoldDB" id="R7RTI7"/>
<evidence type="ECO:0000256" key="5">
    <source>
        <dbReference type="ARBA" id="ARBA00023125"/>
    </source>
</evidence>
<dbReference type="GO" id="GO:0000156">
    <property type="term" value="F:phosphorelay response regulator activity"/>
    <property type="evidence" value="ECO:0007669"/>
    <property type="project" value="TreeGrafter"/>
</dbReference>
<feature type="modified residue" description="4-aspartylphosphate" evidence="8">
    <location>
        <position position="53"/>
    </location>
</feature>
<reference evidence="12" key="1">
    <citation type="submission" date="2013-03" db="EMBL/GenBank/DDBJ databases">
        <title>Draft genome sequence of the hydrogen-ethanol-producing anaerobic alkalithermophilic Caloramator celere.</title>
        <authorList>
            <person name="Ciranna A."/>
            <person name="Larjo A."/>
            <person name="Kivisto A."/>
            <person name="Santala V."/>
            <person name="Roos C."/>
            <person name="Karp M."/>
        </authorList>
    </citation>
    <scope>NUCLEOTIDE SEQUENCE [LARGE SCALE GENOMIC DNA]</scope>
    <source>
        <strain evidence="12">DSM 8682</strain>
    </source>
</reference>
<evidence type="ECO:0000256" key="8">
    <source>
        <dbReference type="PROSITE-ProRule" id="PRU00169"/>
    </source>
</evidence>
<organism evidence="12 13">
    <name type="scientific">Thermobrachium celere DSM 8682</name>
    <dbReference type="NCBI Taxonomy" id="941824"/>
    <lineage>
        <taxon>Bacteria</taxon>
        <taxon>Bacillati</taxon>
        <taxon>Bacillota</taxon>
        <taxon>Clostridia</taxon>
        <taxon>Eubacteriales</taxon>
        <taxon>Clostridiaceae</taxon>
        <taxon>Thermobrachium</taxon>
    </lineage>
</organism>
<dbReference type="PANTHER" id="PTHR48111">
    <property type="entry name" value="REGULATOR OF RPOS"/>
    <property type="match status" value="1"/>
</dbReference>
<comment type="caution">
    <text evidence="12">The sequence shown here is derived from an EMBL/GenBank/DDBJ whole genome shotgun (WGS) entry which is preliminary data.</text>
</comment>
<evidence type="ECO:0000256" key="4">
    <source>
        <dbReference type="ARBA" id="ARBA00023015"/>
    </source>
</evidence>
<dbReference type="RefSeq" id="WP_018662732.1">
    <property type="nucleotide sequence ID" value="NZ_HF952018.1"/>
</dbReference>
<evidence type="ECO:0000256" key="6">
    <source>
        <dbReference type="ARBA" id="ARBA00023163"/>
    </source>
</evidence>
<dbReference type="Gene3D" id="6.10.250.690">
    <property type="match status" value="1"/>
</dbReference>
<dbReference type="InterPro" id="IPR001789">
    <property type="entry name" value="Sig_transdc_resp-reg_receiver"/>
</dbReference>